<sequence>MSNVKLTRKMLGALGEQYALEHLQALNYSILAQNWRCRTGEIDLIGMDGELLIIIEVRTRSGSTSFGMPQESINALKQQKVRETAYFYTHRHQLLDRQLRFDVISIVTDREGQLLTLDHIPNAF</sequence>
<dbReference type="InterPro" id="IPR003509">
    <property type="entry name" value="UPF0102_YraN-like"/>
</dbReference>
<dbReference type="Gene3D" id="3.40.1350.10">
    <property type="match status" value="1"/>
</dbReference>
<proteinExistence type="inferred from homology"/>
<dbReference type="NCBIfam" id="TIGR00252">
    <property type="entry name" value="YraN family protein"/>
    <property type="match status" value="1"/>
</dbReference>
<dbReference type="SUPFAM" id="SSF52980">
    <property type="entry name" value="Restriction endonuclease-like"/>
    <property type="match status" value="1"/>
</dbReference>
<dbReference type="RefSeq" id="WP_258212435.1">
    <property type="nucleotide sequence ID" value="NZ_JANQBD010000003.1"/>
</dbReference>
<comment type="similarity">
    <text evidence="1 2">Belongs to the UPF0102 family.</text>
</comment>
<dbReference type="EMBL" id="JANQBD010000003">
    <property type="protein sequence ID" value="MCR8630832.1"/>
    <property type="molecule type" value="Genomic_DNA"/>
</dbReference>
<evidence type="ECO:0000256" key="1">
    <source>
        <dbReference type="ARBA" id="ARBA00006738"/>
    </source>
</evidence>
<protein>
    <recommendedName>
        <fullName evidence="2">UPF0102 protein NV381_06405</fullName>
    </recommendedName>
</protein>
<evidence type="ECO:0000313" key="4">
    <source>
        <dbReference type="Proteomes" id="UP001300012"/>
    </source>
</evidence>
<dbReference type="InterPro" id="IPR011335">
    <property type="entry name" value="Restrct_endonuc-II-like"/>
</dbReference>
<evidence type="ECO:0000313" key="3">
    <source>
        <dbReference type="EMBL" id="MCR8630832.1"/>
    </source>
</evidence>
<comment type="caution">
    <text evidence="3">The sequence shown here is derived from an EMBL/GenBank/DDBJ whole genome shotgun (WGS) entry which is preliminary data.</text>
</comment>
<accession>A0ABT1YCA5</accession>
<dbReference type="NCBIfam" id="NF009150">
    <property type="entry name" value="PRK12497.1-3"/>
    <property type="match status" value="1"/>
</dbReference>
<gene>
    <name evidence="3" type="ORF">NV381_06405</name>
</gene>
<dbReference type="HAMAP" id="MF_00048">
    <property type="entry name" value="UPF0102"/>
    <property type="match status" value="1"/>
</dbReference>
<dbReference type="Proteomes" id="UP001300012">
    <property type="component" value="Unassembled WGS sequence"/>
</dbReference>
<dbReference type="Pfam" id="PF02021">
    <property type="entry name" value="UPF0102"/>
    <property type="match status" value="1"/>
</dbReference>
<organism evidence="3 4">
    <name type="scientific">Paenibacillus radicis</name>
    <name type="common">ex Xue et al. 2023</name>
    <dbReference type="NCBI Taxonomy" id="2972489"/>
    <lineage>
        <taxon>Bacteria</taxon>
        <taxon>Bacillati</taxon>
        <taxon>Bacillota</taxon>
        <taxon>Bacilli</taxon>
        <taxon>Bacillales</taxon>
        <taxon>Paenibacillaceae</taxon>
        <taxon>Paenibacillus</taxon>
    </lineage>
</organism>
<keyword evidence="4" id="KW-1185">Reference proteome</keyword>
<reference evidence="3 4" key="1">
    <citation type="submission" date="2022-08" db="EMBL/GenBank/DDBJ databases">
        <title>Paenibacillus endoradicis sp. nov., Paenibacillus radicibacter sp. nov and Paenibacillus pararadicis sp. nov., three cold-adapted plant growth-promoting bacteria isolated from root of Larix gmelinii in Great Khingan.</title>
        <authorList>
            <person name="Xue H."/>
        </authorList>
    </citation>
    <scope>NUCLEOTIDE SEQUENCE [LARGE SCALE GENOMIC DNA]</scope>
    <source>
        <strain evidence="3 4">N5-1-1-5</strain>
    </source>
</reference>
<dbReference type="CDD" id="cd20736">
    <property type="entry name" value="PoNe_Nuclease"/>
    <property type="match status" value="1"/>
</dbReference>
<dbReference type="PANTHER" id="PTHR34039">
    <property type="entry name" value="UPF0102 PROTEIN YRAN"/>
    <property type="match status" value="1"/>
</dbReference>
<dbReference type="PANTHER" id="PTHR34039:SF1">
    <property type="entry name" value="UPF0102 PROTEIN YRAN"/>
    <property type="match status" value="1"/>
</dbReference>
<dbReference type="InterPro" id="IPR011856">
    <property type="entry name" value="tRNA_endonuc-like_dom_sf"/>
</dbReference>
<dbReference type="NCBIfam" id="NF009154">
    <property type="entry name" value="PRK12497.3-3"/>
    <property type="match status" value="1"/>
</dbReference>
<name>A0ABT1YCA5_9BACL</name>
<evidence type="ECO:0000256" key="2">
    <source>
        <dbReference type="HAMAP-Rule" id="MF_00048"/>
    </source>
</evidence>